<dbReference type="Proteomes" id="UP000054251">
    <property type="component" value="Unassembled WGS sequence"/>
</dbReference>
<feature type="domain" description="PUA" evidence="8">
    <location>
        <begin position="95"/>
        <end position="170"/>
    </location>
</feature>
<evidence type="ECO:0000313" key="9">
    <source>
        <dbReference type="EMBL" id="KSA01521.1"/>
    </source>
</evidence>
<evidence type="ECO:0000259" key="8">
    <source>
        <dbReference type="SMART" id="SM00359"/>
    </source>
</evidence>
<dbReference type="SMART" id="SM00359">
    <property type="entry name" value="PUA"/>
    <property type="match status" value="1"/>
</dbReference>
<evidence type="ECO:0000256" key="7">
    <source>
        <dbReference type="PIRNR" id="PIRNR017190"/>
    </source>
</evidence>
<dbReference type="Pfam" id="PF03657">
    <property type="entry name" value="UPF0113"/>
    <property type="match status" value="1"/>
</dbReference>
<keyword evidence="5 7" id="KW-0539">Nucleus</keyword>
<dbReference type="Gene3D" id="2.30.130.10">
    <property type="entry name" value="PUA domain"/>
    <property type="match status" value="1"/>
</dbReference>
<gene>
    <name evidence="9" type="ORF">AC631_02742</name>
</gene>
<proteinExistence type="inferred from homology"/>
<accession>A0A0V1PZ50</accession>
<dbReference type="GO" id="GO:0003723">
    <property type="term" value="F:RNA binding"/>
    <property type="evidence" value="ECO:0007669"/>
    <property type="project" value="UniProtKB-KW"/>
</dbReference>
<dbReference type="CDD" id="cd21151">
    <property type="entry name" value="PUA_Nip7-like"/>
    <property type="match status" value="1"/>
</dbReference>
<evidence type="ECO:0000256" key="4">
    <source>
        <dbReference type="ARBA" id="ARBA00022884"/>
    </source>
</evidence>
<evidence type="ECO:0000256" key="1">
    <source>
        <dbReference type="ARBA" id="ARBA00004604"/>
    </source>
</evidence>
<keyword evidence="3 7" id="KW-0690">Ribosome biogenesis</keyword>
<keyword evidence="4 7" id="KW-0694">RNA-binding</keyword>
<dbReference type="InterPro" id="IPR055359">
    <property type="entry name" value="Nip7_N_euk"/>
</dbReference>
<name>A0A0V1PZ50_9ASCO</name>
<dbReference type="FunFam" id="2.30.130.10:FF:000002">
    <property type="entry name" value="60S ribosome subunit biogenesis protein NIP7 homolog"/>
    <property type="match status" value="1"/>
</dbReference>
<dbReference type="RefSeq" id="XP_015467623.1">
    <property type="nucleotide sequence ID" value="XM_015611572.1"/>
</dbReference>
<organism evidence="9 10">
    <name type="scientific">Debaryomyces fabryi</name>
    <dbReference type="NCBI Taxonomy" id="58627"/>
    <lineage>
        <taxon>Eukaryota</taxon>
        <taxon>Fungi</taxon>
        <taxon>Dikarya</taxon>
        <taxon>Ascomycota</taxon>
        <taxon>Saccharomycotina</taxon>
        <taxon>Pichiomycetes</taxon>
        <taxon>Debaryomycetaceae</taxon>
        <taxon>Debaryomyces</taxon>
    </lineage>
</organism>
<dbReference type="Pfam" id="PF17833">
    <property type="entry name" value="pre-PUA_NIP7"/>
    <property type="match status" value="1"/>
</dbReference>
<dbReference type="PIRSF" id="PIRSF017190">
    <property type="entry name" value="Rbsml_synth_fac_NIP7"/>
    <property type="match status" value="1"/>
</dbReference>
<dbReference type="SUPFAM" id="SSF88697">
    <property type="entry name" value="PUA domain-like"/>
    <property type="match status" value="1"/>
</dbReference>
<evidence type="ECO:0000256" key="6">
    <source>
        <dbReference type="ARBA" id="ARBA00054591"/>
    </source>
</evidence>
<reference evidence="9 10" key="1">
    <citation type="submission" date="2015-11" db="EMBL/GenBank/DDBJ databases">
        <title>The genome of Debaryomyces fabryi.</title>
        <authorList>
            <person name="Tafer H."/>
            <person name="Lopandic K."/>
        </authorList>
    </citation>
    <scope>NUCLEOTIDE SEQUENCE [LARGE SCALE GENOMIC DNA]</scope>
    <source>
        <strain evidence="9 10">CBS 789</strain>
    </source>
</reference>
<comment type="subcellular location">
    <subcellularLocation>
        <location evidence="1">Nucleus</location>
        <location evidence="1">Nucleolus</location>
    </subcellularLocation>
</comment>
<dbReference type="GO" id="GO:1902626">
    <property type="term" value="P:assembly of large subunit precursor of preribosome"/>
    <property type="evidence" value="ECO:0007669"/>
    <property type="project" value="UniProtKB-ARBA"/>
</dbReference>
<dbReference type="GO" id="GO:0005730">
    <property type="term" value="C:nucleolus"/>
    <property type="evidence" value="ECO:0007669"/>
    <property type="project" value="UniProtKB-SubCell"/>
</dbReference>
<dbReference type="SUPFAM" id="SSF88802">
    <property type="entry name" value="Pre-PUA domain"/>
    <property type="match status" value="1"/>
</dbReference>
<dbReference type="FunFam" id="3.10.450.220:FF:000001">
    <property type="entry name" value="60S ribosome subunit biogenesis protein NIP7 homolog"/>
    <property type="match status" value="1"/>
</dbReference>
<dbReference type="OrthoDB" id="27490at2759"/>
<protein>
    <recommendedName>
        <fullName evidence="7">60S ribosome subunit biogenesis protein NIP7</fullName>
    </recommendedName>
</protein>
<comment type="caution">
    <text evidence="9">The sequence shown here is derived from an EMBL/GenBank/DDBJ whole genome shotgun (WGS) entry which is preliminary data.</text>
</comment>
<dbReference type="InterPro" id="IPR036974">
    <property type="entry name" value="PUA_sf"/>
</dbReference>
<evidence type="ECO:0000256" key="5">
    <source>
        <dbReference type="ARBA" id="ARBA00023242"/>
    </source>
</evidence>
<dbReference type="PROSITE" id="PS50890">
    <property type="entry name" value="PUA"/>
    <property type="match status" value="1"/>
</dbReference>
<dbReference type="AlphaFoldDB" id="A0A0V1PZ50"/>
<dbReference type="InterPro" id="IPR040598">
    <property type="entry name" value="NIP7_N"/>
</dbReference>
<comment type="similarity">
    <text evidence="2 7">Belongs to the NIP7 family.</text>
</comment>
<keyword evidence="10" id="KW-1185">Reference proteome</keyword>
<evidence type="ECO:0000256" key="2">
    <source>
        <dbReference type="ARBA" id="ARBA00009895"/>
    </source>
</evidence>
<evidence type="ECO:0000313" key="10">
    <source>
        <dbReference type="Proteomes" id="UP000054251"/>
    </source>
</evidence>
<comment type="subunit">
    <text evidence="7">Interacts with pre-ribosome complex.</text>
</comment>
<sequence>MRSLTEEETKVVFEKLANYIGRNISFLIDNPTNPHVFRLQKDRVYYVSEQIANFATSVSRHQLMSIGTCFGKFTKTGKFRLHITSLPYLAQYAKFKVWIKTNGEMPFLYGNHVLKAHIGRMSDDIPEHAGVIVYSMNDVPLGFGVSAKSTNEARALQPTGIVAFRQGDIGEYLREEDTLFT</sequence>
<dbReference type="CDD" id="cd21146">
    <property type="entry name" value="Nip7_N_euk"/>
    <property type="match status" value="1"/>
</dbReference>
<dbReference type="InterPro" id="IPR002478">
    <property type="entry name" value="PUA"/>
</dbReference>
<dbReference type="GeneID" id="26839751"/>
<comment type="function">
    <text evidence="6 7">Required for proper 27S pre-rRNA processing and 60S ribosome subunit assembly.</text>
</comment>
<evidence type="ECO:0000256" key="3">
    <source>
        <dbReference type="ARBA" id="ARBA00022517"/>
    </source>
</evidence>
<dbReference type="InterPro" id="IPR016686">
    <property type="entry name" value="Ribosomal_synth_fac_NIP7"/>
</dbReference>
<dbReference type="InterPro" id="IPR005155">
    <property type="entry name" value="UPF0113_PUA"/>
</dbReference>
<dbReference type="Gene3D" id="3.10.450.220">
    <property type="match status" value="1"/>
</dbReference>
<dbReference type="InterPro" id="IPR015947">
    <property type="entry name" value="PUA-like_sf"/>
</dbReference>
<dbReference type="EMBL" id="LMYN01000051">
    <property type="protein sequence ID" value="KSA01521.1"/>
    <property type="molecule type" value="Genomic_DNA"/>
</dbReference>